<evidence type="ECO:0000313" key="2">
    <source>
        <dbReference type="EMBL" id="VVC04344.1"/>
    </source>
</evidence>
<feature type="transmembrane region" description="Helical" evidence="1">
    <location>
        <begin position="34"/>
        <end position="55"/>
    </location>
</feature>
<dbReference type="Pfam" id="PF20108">
    <property type="entry name" value="DUF6498"/>
    <property type="match status" value="1"/>
</dbReference>
<protein>
    <submittedName>
        <fullName evidence="2">Uncharacterized protein</fullName>
    </submittedName>
</protein>
<keyword evidence="1" id="KW-1133">Transmembrane helix</keyword>
<feature type="transmembrane region" description="Helical" evidence="1">
    <location>
        <begin position="197"/>
        <end position="214"/>
    </location>
</feature>
<reference evidence="2 3" key="1">
    <citation type="submission" date="2019-08" db="EMBL/GenBank/DDBJ databases">
        <authorList>
            <person name="Vazquez-Campos X."/>
        </authorList>
    </citation>
    <scope>NUCLEOTIDE SEQUENCE [LARGE SCALE GENOMIC DNA]</scope>
    <source>
        <strain evidence="2">LFW-283_2</strain>
    </source>
</reference>
<sequence length="224" mass="25668">MFPFFNMNYNIIPIKRFLALNSKTSMMAENTTDWSGLVLIAANILTIILAVLLQYDFGVMIWSYWAESVIIGIFTIVGMITIGLMSKNILGWFSAVLTVGFFTVHYGMFHFIYAVFLLVIPLFVVNNWVDVTMTTGILFLSHLFSFIYNSFLRKQTQTTVDKMMLEPYGRIVPMHLTIMLSGFIIFIFPSMDALPKTILLVVFMSLKTIGDFLAHRKKHTVNQE</sequence>
<accession>A0A5E4LQR9</accession>
<dbReference type="Proteomes" id="UP000789941">
    <property type="component" value="Unassembled WGS sequence"/>
</dbReference>
<feature type="transmembrane region" description="Helical" evidence="1">
    <location>
        <begin position="172"/>
        <end position="191"/>
    </location>
</feature>
<keyword evidence="1" id="KW-0812">Transmembrane</keyword>
<proteinExistence type="predicted"/>
<name>A0A5E4LQR9_9ARCH</name>
<organism evidence="2 3">
    <name type="scientific">Candidatus Bilamarchaeum dharawalense</name>
    <dbReference type="NCBI Taxonomy" id="2885759"/>
    <lineage>
        <taxon>Archaea</taxon>
        <taxon>Candidatus Micrarchaeota</taxon>
        <taxon>Candidatus Micrarchaeia</taxon>
        <taxon>Candidatus Anstonellales</taxon>
        <taxon>Candidatus Bilamarchaeaceae</taxon>
        <taxon>Candidatus Bilamarchaeum</taxon>
    </lineage>
</organism>
<gene>
    <name evidence="2" type="ORF">LFW2832_00891</name>
</gene>
<comment type="caution">
    <text evidence="2">The sequence shown here is derived from an EMBL/GenBank/DDBJ whole genome shotgun (WGS) entry which is preliminary data.</text>
</comment>
<feature type="transmembrane region" description="Helical" evidence="1">
    <location>
        <begin position="61"/>
        <end position="85"/>
    </location>
</feature>
<evidence type="ECO:0000313" key="3">
    <source>
        <dbReference type="Proteomes" id="UP000789941"/>
    </source>
</evidence>
<evidence type="ECO:0000256" key="1">
    <source>
        <dbReference type="SAM" id="Phobius"/>
    </source>
</evidence>
<dbReference type="EMBL" id="CABMJJ010000009">
    <property type="protein sequence ID" value="VVC04344.1"/>
    <property type="molecule type" value="Genomic_DNA"/>
</dbReference>
<keyword evidence="1" id="KW-0472">Membrane</keyword>
<feature type="transmembrane region" description="Helical" evidence="1">
    <location>
        <begin position="131"/>
        <end position="151"/>
    </location>
</feature>
<feature type="transmembrane region" description="Helical" evidence="1">
    <location>
        <begin position="92"/>
        <end position="125"/>
    </location>
</feature>
<dbReference type="InterPro" id="IPR045466">
    <property type="entry name" value="DUF6498"/>
</dbReference>
<dbReference type="AlphaFoldDB" id="A0A5E4LQR9"/>